<evidence type="ECO:0000313" key="1">
    <source>
        <dbReference type="EMBL" id="PXV95468.1"/>
    </source>
</evidence>
<proteinExistence type="predicted"/>
<name>A0A255IKT8_9FIRM</name>
<gene>
    <name evidence="1" type="ORF">C8E03_10197</name>
    <name evidence="2" type="ORF">CG710_002315</name>
</gene>
<organism evidence="1 4">
    <name type="scientific">Lachnotalea glycerini</name>
    <dbReference type="NCBI Taxonomy" id="1763509"/>
    <lineage>
        <taxon>Bacteria</taxon>
        <taxon>Bacillati</taxon>
        <taxon>Bacillota</taxon>
        <taxon>Clostridia</taxon>
        <taxon>Lachnospirales</taxon>
        <taxon>Lachnospiraceae</taxon>
        <taxon>Lachnotalea</taxon>
    </lineage>
</organism>
<accession>A0A255IKT8</accession>
<evidence type="ECO:0000313" key="2">
    <source>
        <dbReference type="EMBL" id="RDY32789.1"/>
    </source>
</evidence>
<protein>
    <recommendedName>
        <fullName evidence="5">Bypass of forespore C C-terminal domain-containing protein</fullName>
    </recommendedName>
</protein>
<reference evidence="1 4" key="2">
    <citation type="submission" date="2018-05" db="EMBL/GenBank/DDBJ databases">
        <title>Genomic Encyclopedia of Type Strains, Phase IV (KMG-IV): sequencing the most valuable type-strain genomes for metagenomic binning, comparative biology and taxonomic classification.</title>
        <authorList>
            <person name="Goeker M."/>
        </authorList>
    </citation>
    <scope>NUCLEOTIDE SEQUENCE [LARGE SCALE GENOMIC DNA]</scope>
    <source>
        <strain evidence="1 4">DSM 28816</strain>
    </source>
</reference>
<sequence>MKKTYAVSLFLFLLLSVSVYFLTYKLSKDILEKDSNTVEETQDEPVVSVDTNNEQTVVNTTKYVLEHYNSKEYTLNEETLPTPADFMGLTRDELIDYLTEYEKAPSLEDRQLGFESFELVSFSKDQIVLRKTYHPYADDYKYYLKDENGYVTVYYIDKSTIYEYTNIAVDSLPEDLQEELVTGKYMSTMNELYNFLENYSS</sequence>
<dbReference type="EMBL" id="NOKA02000002">
    <property type="protein sequence ID" value="RDY32789.1"/>
    <property type="molecule type" value="Genomic_DNA"/>
</dbReference>
<reference evidence="2 3" key="1">
    <citation type="journal article" date="2017" name="Genome Announc.">
        <title>Draft Genome Sequence of a Sporulating and Motile Strain of Lachnotalea glycerini Isolated from Water in Quebec City, Canada.</title>
        <authorList>
            <person name="Maheux A.F."/>
            <person name="Boudreau D.K."/>
            <person name="Berube E."/>
            <person name="Boissinot M."/>
            <person name="Raymond F."/>
            <person name="Brodeur S."/>
            <person name="Corbeil J."/>
            <person name="Isabel S."/>
            <person name="Omar R.F."/>
            <person name="Bergeron M.G."/>
        </authorList>
    </citation>
    <scope>NUCLEOTIDE SEQUENCE [LARGE SCALE GENOMIC DNA]</scope>
    <source>
        <strain evidence="2 3">CCRI-19302</strain>
    </source>
</reference>
<evidence type="ECO:0008006" key="5">
    <source>
        <dbReference type="Google" id="ProtNLM"/>
    </source>
</evidence>
<dbReference type="Proteomes" id="UP000247523">
    <property type="component" value="Unassembled WGS sequence"/>
</dbReference>
<dbReference type="AlphaFoldDB" id="A0A255IKT8"/>
<dbReference type="RefSeq" id="WP_094376903.1">
    <property type="nucleotide sequence ID" value="NZ_NOKA02000002.1"/>
</dbReference>
<comment type="caution">
    <text evidence="1">The sequence shown here is derived from an EMBL/GenBank/DDBJ whole genome shotgun (WGS) entry which is preliminary data.</text>
</comment>
<evidence type="ECO:0000313" key="4">
    <source>
        <dbReference type="Proteomes" id="UP000247523"/>
    </source>
</evidence>
<dbReference type="Proteomes" id="UP000216411">
    <property type="component" value="Unassembled WGS sequence"/>
</dbReference>
<dbReference type="OrthoDB" id="1912898at2"/>
<keyword evidence="3" id="KW-1185">Reference proteome</keyword>
<reference evidence="2" key="3">
    <citation type="submission" date="2018-07" db="EMBL/GenBank/DDBJ databases">
        <authorList>
            <person name="Quirk P.G."/>
            <person name="Krulwich T.A."/>
        </authorList>
    </citation>
    <scope>NUCLEOTIDE SEQUENCE</scope>
    <source>
        <strain evidence="2">CCRI-19302</strain>
    </source>
</reference>
<evidence type="ECO:0000313" key="3">
    <source>
        <dbReference type="Proteomes" id="UP000216411"/>
    </source>
</evidence>
<dbReference type="EMBL" id="QICS01000001">
    <property type="protein sequence ID" value="PXV95468.1"/>
    <property type="molecule type" value="Genomic_DNA"/>
</dbReference>